<feature type="domain" description="Integrase catalytic" evidence="4">
    <location>
        <begin position="1482"/>
        <end position="1664"/>
    </location>
</feature>
<feature type="compositionally biased region" description="Basic and acidic residues" evidence="2">
    <location>
        <begin position="735"/>
        <end position="760"/>
    </location>
</feature>
<dbReference type="EMBL" id="CAMXCT020000733">
    <property type="protein sequence ID" value="CAL1136004.1"/>
    <property type="molecule type" value="Genomic_DNA"/>
</dbReference>
<dbReference type="GO" id="GO:0003676">
    <property type="term" value="F:nucleic acid binding"/>
    <property type="evidence" value="ECO:0007669"/>
    <property type="project" value="InterPro"/>
</dbReference>
<gene>
    <name evidence="5" type="ORF">C1SCF055_LOCUS10305</name>
</gene>
<dbReference type="Proteomes" id="UP001152797">
    <property type="component" value="Unassembled WGS sequence"/>
</dbReference>
<feature type="region of interest" description="Disordered" evidence="2">
    <location>
        <begin position="1925"/>
        <end position="1969"/>
    </location>
</feature>
<reference evidence="5" key="1">
    <citation type="submission" date="2022-10" db="EMBL/GenBank/DDBJ databases">
        <authorList>
            <person name="Chen Y."/>
            <person name="Dougan E. K."/>
            <person name="Chan C."/>
            <person name="Rhodes N."/>
            <person name="Thang M."/>
        </authorList>
    </citation>
    <scope>NUCLEOTIDE SEQUENCE</scope>
</reference>
<dbReference type="PANTHER" id="PTHR45615:SF80">
    <property type="entry name" value="GRIP DOMAIN-CONTAINING PROTEIN"/>
    <property type="match status" value="1"/>
</dbReference>
<comment type="caution">
    <text evidence="5">The sequence shown here is derived from an EMBL/GenBank/DDBJ whole genome shotgun (WGS) entry which is preliminary data.</text>
</comment>
<accession>A0A9P1C021</accession>
<feature type="region of interest" description="Disordered" evidence="2">
    <location>
        <begin position="1337"/>
        <end position="1363"/>
    </location>
</feature>
<dbReference type="PROSITE" id="PS50994">
    <property type="entry name" value="INTEGRASE"/>
    <property type="match status" value="1"/>
</dbReference>
<evidence type="ECO:0000259" key="4">
    <source>
        <dbReference type="PROSITE" id="PS50994"/>
    </source>
</evidence>
<evidence type="ECO:0000313" key="6">
    <source>
        <dbReference type="EMBL" id="CAL4769941.1"/>
    </source>
</evidence>
<evidence type="ECO:0000313" key="7">
    <source>
        <dbReference type="Proteomes" id="UP001152797"/>
    </source>
</evidence>
<proteinExistence type="predicted"/>
<feature type="compositionally biased region" description="Basic and acidic residues" evidence="2">
    <location>
        <begin position="560"/>
        <end position="570"/>
    </location>
</feature>
<dbReference type="InterPro" id="IPR036397">
    <property type="entry name" value="RNaseH_sf"/>
</dbReference>
<dbReference type="PANTHER" id="PTHR45615">
    <property type="entry name" value="MYOSIN HEAVY CHAIN, NON-MUSCLE"/>
    <property type="match status" value="1"/>
</dbReference>
<feature type="coiled-coil region" evidence="1">
    <location>
        <begin position="2726"/>
        <end position="2921"/>
    </location>
</feature>
<dbReference type="EMBL" id="CAMXCT010000733">
    <property type="protein sequence ID" value="CAI3982629.1"/>
    <property type="molecule type" value="Genomic_DNA"/>
</dbReference>
<feature type="compositionally biased region" description="Acidic residues" evidence="2">
    <location>
        <begin position="523"/>
        <end position="535"/>
    </location>
</feature>
<feature type="transmembrane region" description="Helical" evidence="3">
    <location>
        <begin position="152"/>
        <end position="177"/>
    </location>
</feature>
<organism evidence="5">
    <name type="scientific">Cladocopium goreaui</name>
    <dbReference type="NCBI Taxonomy" id="2562237"/>
    <lineage>
        <taxon>Eukaryota</taxon>
        <taxon>Sar</taxon>
        <taxon>Alveolata</taxon>
        <taxon>Dinophyceae</taxon>
        <taxon>Suessiales</taxon>
        <taxon>Symbiodiniaceae</taxon>
        <taxon>Cladocopium</taxon>
    </lineage>
</organism>
<keyword evidence="3" id="KW-1133">Transmembrane helix</keyword>
<evidence type="ECO:0000256" key="2">
    <source>
        <dbReference type="SAM" id="MobiDB-lite"/>
    </source>
</evidence>
<name>A0A9P1C021_9DINO</name>
<evidence type="ECO:0000256" key="3">
    <source>
        <dbReference type="SAM" id="Phobius"/>
    </source>
</evidence>
<feature type="region of interest" description="Disordered" evidence="2">
    <location>
        <begin position="503"/>
        <end position="570"/>
    </location>
</feature>
<dbReference type="EMBL" id="CAMXCT030000733">
    <property type="protein sequence ID" value="CAL4769941.1"/>
    <property type="molecule type" value="Genomic_DNA"/>
</dbReference>
<dbReference type="Gene3D" id="1.10.287.1490">
    <property type="match status" value="1"/>
</dbReference>
<keyword evidence="3" id="KW-0472">Membrane</keyword>
<feature type="compositionally biased region" description="Basic and acidic residues" evidence="2">
    <location>
        <begin position="708"/>
        <end position="728"/>
    </location>
</feature>
<keyword evidence="7" id="KW-1185">Reference proteome</keyword>
<evidence type="ECO:0000256" key="1">
    <source>
        <dbReference type="SAM" id="Coils"/>
    </source>
</evidence>
<keyword evidence="3" id="KW-0812">Transmembrane</keyword>
<protein>
    <recommendedName>
        <fullName evidence="4">Integrase catalytic domain-containing protein</fullName>
    </recommendedName>
</protein>
<keyword evidence="1" id="KW-0175">Coiled coil</keyword>
<dbReference type="GO" id="GO:0015074">
    <property type="term" value="P:DNA integration"/>
    <property type="evidence" value="ECO:0007669"/>
    <property type="project" value="InterPro"/>
</dbReference>
<sequence>MGGSESAAKQCSWNVVDAHPQSDIDSELVLRKGCRSELVASWPVSTRPQLLALCEKLVHSGQEALLVAVPKAWRPGKENLQMCAESPSRVQRSASVLAICGAIGLLLLDRLLPPTRLPCEHGWSGTAVATYIQDKGITTKEHYNLQNPATHFLVAAGGGFILNITYCIILVFVYGIFLNDLYAFDLKLHFVDLELNYVDILLNSVGYKPLDFEMHQPPSSSGSIPLQEYRRDIPPGWSPGNPAYPLKEYFEKLRLWYRVCGLEDELIGPMIAGRLYGCASKVAMALRVRRPDGTYDVGDAALVRLAVDEVVDPNTGQVIQAHIPSGVHHLVQALRNAFGQQDHDMATQALERFFSLTRGKMSLAEYAVEFDSRMDEAHDRAGLVMNDVAKFYLFFKGSGLSNKAIDDIKLQVQGDHSRFADARALALRLSPSRPEEHGGDVFYADQDDYDETVNYDAWYDSSENYWYDDYSQDYGYDDEGSWHWDGEELYYGDMDDWYDEDQEWQEEGYQTAREDSLETNPENADEVKEEQDNSEEFNIHTPPDAEDFMSIPRSSTRTRSTSDGHGQEHGAVMPEKRIHEAFSFAFNNYYQATDYFMVRGQKRRGLIIDPGAASGLIGSETLRDLEEPQSSRLLRLLLTDSGHYILATDGIDETKITKDVQKETYTFCSQVLSSSIEKWPKSEINPRLLHVFAVTQAGGNRCEQQQYESREHREQQESSSTDDKDNGDKAANIMDKPDKTDTDATVTHESDGKLNLDKNNHDAVEAVSQPGILPSMESTKEPNKHNVFSSEPKLCGPTSFSATTEELPKIVKKVHFDDAHQPASLEAASNNVEEPSNKDEKDSLDIHYKESDFPIYTEDMLPDGADHVKLKKRYKAIKEEFYTQSGHRPVTPSNFRSWMNKSKGRNKRWHFWEIFSGSGRLSLTLLLSGLAVGPPIDMRYGWDVNNTSHQAMLLEAQRAFKPGTIHYAPDCAPWSVSSSSKDPALRHQDRLHDLPALKFVQNSCEEQSREGRGYTVEQPYGSAMMDEGLRLDRIPDCKKKQRVDQCMHGAVSELGDPVQKATALIGNIKYNKTALRCSGHQGQPHAHLQGQTGGHNRTTLAAVYPKQMCQRMRQDIIKYLHNRDLMRVKTENFYECVRCTLGRFCPKGIDHTMIPGQCRHGRYAAGTNPKLKSTSSAADPITDWKKAADREALDVVQLDNELDKEFNVKESHYLKKLLIESVNNALGLFTEASNRKIDYTHWIDNPVAIALFKELFKEVMQVKAIKVLLRPFRKSSAEPHLSMASGYLRLFIIGDVKHWKVLKIEDMRELGFSQINEAIDEDDWVLVLYGVELDSVPAPSTPAARSRSIPAQPALPPRRDDAALVPAEPQPQIQERPDDEREEEALAIPAYEEFEAHGRAALAPVKPNYNLRRVLERLPKLVDSGDVTTAKRLLVGLHERLWHTPAGDFCNLLRRAGLPQPVITLAAEAVQSCVVCRKFVRLPNRPQVRAGGATIFNETVQFDLFHLDDVTYMILLDEATRFKTCSVPEGQDAQQLLASMLQNWIQFFGPPARLVLDQQASLMSHEAGGEFERMNIVRCPRGTTQGQGAEQHTGTGLVERHVQLTKLTIMKLKAELQRQGLNPEPAELGMESAMAHNQTINYGGATPSMSVFGILPRGFYDPETPGLLSTFGSMQKDVTVFERAMRIRQTALAQTHQAIIEDRVARANRHRPHQLETDKLTAGVSEVEYYREVAGDPGWRGPALLLRLDQDEGVAVIQYQGKPYLVSLRHIRPYVGMFHFEMVNEPVENELNNLMKYVEHLCEYKAYVIGWIQKKSGTWTKTPKETPAITKAMEWADKISKAMTKKPLHGIIMGRALKTFKPPNNTTGKLVTWIQGGKNYSVQEHLNANHLRMKKISNYTREDLCIIYFYYYNLDIKEEITYDPKSKEKPANDQKPNGDGSEEMDTENVPKKRDEPEDPGQESEKKKQKVAMVKKDIKKVAILQKDIEFLRSFYTINANTKIILDFPLEWKIGYSIMLPTVKNFLTQEYQHRQRQCGHLFTLAYKTSGDATACLRTAQIFKVDEETNNINEGDITPDLWHLVDSADRAEVKQFVEEKAFKKMHRSKFTAEMVIIDARWVRKWKRYPNGELKVKSRLCARGCFDSQKDLLTTRSTTATRLSQRLLLSHAARKRSRRLESIDIAGAFLKGFSFSEIQRALREAGVDAPSRVVVLLPPLNVFRHLSDLSPDFKGMTDLQAMEYGLLCVKPVYGLNDAPLAWQLCLHQFQPWLDHMHQLFLKRFGKVTRQTLPFVHCGCKYEKTPTGYKVSQQEFASKLRPVPVPEREDTSKLTKEEVSTFRSILGALLWLTATRLDIIADVSVLQAKVTVAEIQHLKQANDILIKVAEYIEVGLHYRMMEAKHIRLVCIHDASSAAQGRSYAQEGLLIGIMEDKFHDVTLEAETEFQDGEGEHGVENHGGIFHILHASGSKAKRISYSTSHAETLSMVGGMEASTMIMVRLAELHHPAKAPTIKQLVQIQEAGDPKIPMDFYGDCRDLFELITGRRTLPQDKSQRLYVLSLKESRVSGKLRMATLVVTRILPALEEYTEHDLHKSDDELMDDVVKGIKQPKISHGAVLLSLFSRSMLPMLVATCASGATAQEFDETYVPDSNAVAKNNSIPNYANYFGVYISIFLTVILAVNMDKILKYVTYKVTKKLYRPLPAVKEEDTTEAMDVDEEGDPDMMANRIAALKRKVMDVNAANRAAKKKIQDQQGELDELRDDLREAKTEITSWIDCADNYSAKTNMCLADSASYKRDLQELKTEHEELKDRYDQAQNDINTLEEQVRRQRERGDQLCDKVDDIQGALQHSKNANAMAARANASKDAKIAELTAALQTAKQQAQTVRPSRAADQNEVAELTQKITDLTKKNEDLDREKNVLKATCEQRAREILGLREANREAKAPPTVHITRGGSCYHSDGCNHLSHAGQPRAVVELRKCRDCWP</sequence>
<feature type="region of interest" description="Disordered" evidence="2">
    <location>
        <begin position="700"/>
        <end position="760"/>
    </location>
</feature>
<reference evidence="6 7" key="2">
    <citation type="submission" date="2024-05" db="EMBL/GenBank/DDBJ databases">
        <authorList>
            <person name="Chen Y."/>
            <person name="Shah S."/>
            <person name="Dougan E. K."/>
            <person name="Thang M."/>
            <person name="Chan C."/>
        </authorList>
    </citation>
    <scope>NUCLEOTIDE SEQUENCE [LARGE SCALE GENOMIC DNA]</scope>
</reference>
<dbReference type="InterPro" id="IPR001584">
    <property type="entry name" value="Integrase_cat-core"/>
</dbReference>
<dbReference type="Gene3D" id="3.30.420.10">
    <property type="entry name" value="Ribonuclease H-like superfamily/Ribonuclease H"/>
    <property type="match status" value="1"/>
</dbReference>
<evidence type="ECO:0000313" key="5">
    <source>
        <dbReference type="EMBL" id="CAI3982629.1"/>
    </source>
</evidence>